<dbReference type="SMART" id="SM00966">
    <property type="entry name" value="SpoVT_AbrB"/>
    <property type="match status" value="1"/>
</dbReference>
<dbReference type="AlphaFoldDB" id="A0A2S4M352"/>
<evidence type="ECO:0000313" key="3">
    <source>
        <dbReference type="EMBL" id="POR49019.1"/>
    </source>
</evidence>
<organism evidence="3 4">
    <name type="scientific">Bosea psychrotolerans</name>
    <dbReference type="NCBI Taxonomy" id="1871628"/>
    <lineage>
        <taxon>Bacteria</taxon>
        <taxon>Pseudomonadati</taxon>
        <taxon>Pseudomonadota</taxon>
        <taxon>Alphaproteobacteria</taxon>
        <taxon>Hyphomicrobiales</taxon>
        <taxon>Boseaceae</taxon>
        <taxon>Bosea</taxon>
    </lineage>
</organism>
<proteinExistence type="predicted"/>
<dbReference type="InterPro" id="IPR007159">
    <property type="entry name" value="SpoVT-AbrB_dom"/>
</dbReference>
<dbReference type="EMBL" id="PQFZ01000013">
    <property type="protein sequence ID" value="POR49019.1"/>
    <property type="molecule type" value="Genomic_DNA"/>
</dbReference>
<reference evidence="3 4" key="1">
    <citation type="submission" date="2018-01" db="EMBL/GenBank/DDBJ databases">
        <title>Genomic Encyclopedia of Type Strains, Phase III (KMG-III): the genomes of soil and plant-associated and newly described type strains.</title>
        <authorList>
            <person name="Whitman W."/>
        </authorList>
    </citation>
    <scope>NUCLEOTIDE SEQUENCE [LARGE SCALE GENOMIC DNA]</scope>
    <source>
        <strain evidence="3 4">1131</strain>
    </source>
</reference>
<dbReference type="PROSITE" id="PS51740">
    <property type="entry name" value="SPOVT_ABRB"/>
    <property type="match status" value="1"/>
</dbReference>
<feature type="domain" description="SpoVT-AbrB" evidence="2">
    <location>
        <begin position="3"/>
        <end position="49"/>
    </location>
</feature>
<dbReference type="Proteomes" id="UP000236919">
    <property type="component" value="Unassembled WGS sequence"/>
</dbReference>
<dbReference type="Pfam" id="PF04014">
    <property type="entry name" value="MazE_antitoxin"/>
    <property type="match status" value="1"/>
</dbReference>
<keyword evidence="4" id="KW-1185">Reference proteome</keyword>
<evidence type="ECO:0000313" key="4">
    <source>
        <dbReference type="Proteomes" id="UP000236919"/>
    </source>
</evidence>
<dbReference type="InterPro" id="IPR037914">
    <property type="entry name" value="SpoVT-AbrB_sf"/>
</dbReference>
<name>A0A2S4M352_9HYPH</name>
<evidence type="ECO:0000256" key="1">
    <source>
        <dbReference type="PROSITE-ProRule" id="PRU01076"/>
    </source>
</evidence>
<dbReference type="Gene3D" id="2.10.260.10">
    <property type="match status" value="1"/>
</dbReference>
<dbReference type="GO" id="GO:0003677">
    <property type="term" value="F:DNA binding"/>
    <property type="evidence" value="ECO:0007669"/>
    <property type="project" value="UniProtKB-UniRule"/>
</dbReference>
<dbReference type="OrthoDB" id="9809003at2"/>
<sequence>MASFEARVSSKGQLTIPAELRRDWNLQEGDLVEFTRLADGRVMVRPRNLPVAALFGLLSHLKADPAYASDDEAIAAQVVMDDKATMTVRKRSRAA</sequence>
<keyword evidence="1" id="KW-0238">DNA-binding</keyword>
<evidence type="ECO:0000259" key="2">
    <source>
        <dbReference type="PROSITE" id="PS51740"/>
    </source>
</evidence>
<dbReference type="RefSeq" id="WP_103719946.1">
    <property type="nucleotide sequence ID" value="NZ_PQFZ01000013.1"/>
</dbReference>
<accession>A0A2S4M352</accession>
<comment type="caution">
    <text evidence="3">The sequence shown here is derived from an EMBL/GenBank/DDBJ whole genome shotgun (WGS) entry which is preliminary data.</text>
</comment>
<dbReference type="NCBIfam" id="TIGR01439">
    <property type="entry name" value="lp_hng_hel_AbrB"/>
    <property type="match status" value="1"/>
</dbReference>
<gene>
    <name evidence="3" type="ORF">CYD53_113150</name>
</gene>
<dbReference type="SUPFAM" id="SSF89447">
    <property type="entry name" value="AbrB/MazE/MraZ-like"/>
    <property type="match status" value="1"/>
</dbReference>
<protein>
    <submittedName>
        <fullName evidence="3">AbrB family looped-hinge helix DNA binding protein</fullName>
    </submittedName>
</protein>